<dbReference type="PANTHER" id="PTHR11264">
    <property type="entry name" value="URACIL-DNA GLYCOSYLASE"/>
    <property type="match status" value="1"/>
</dbReference>
<dbReference type="GO" id="GO:0004844">
    <property type="term" value="F:uracil DNA N-glycosylase activity"/>
    <property type="evidence" value="ECO:0007669"/>
    <property type="project" value="InterPro"/>
</dbReference>
<dbReference type="PANTHER" id="PTHR11264:SF0">
    <property type="entry name" value="URACIL-DNA GLYCOSYLASE"/>
    <property type="match status" value="1"/>
</dbReference>
<evidence type="ECO:0000313" key="1">
    <source>
        <dbReference type="EMBL" id="KNZ61754.1"/>
    </source>
</evidence>
<dbReference type="GO" id="GO:0005634">
    <property type="term" value="C:nucleus"/>
    <property type="evidence" value="ECO:0007669"/>
    <property type="project" value="TreeGrafter"/>
</dbReference>
<dbReference type="Proteomes" id="UP000037035">
    <property type="component" value="Unassembled WGS sequence"/>
</dbReference>
<keyword evidence="2" id="KW-1185">Reference proteome</keyword>
<organism evidence="1 2">
    <name type="scientific">Puccinia sorghi</name>
    <dbReference type="NCBI Taxonomy" id="27349"/>
    <lineage>
        <taxon>Eukaryota</taxon>
        <taxon>Fungi</taxon>
        <taxon>Dikarya</taxon>
        <taxon>Basidiomycota</taxon>
        <taxon>Pucciniomycotina</taxon>
        <taxon>Pucciniomycetes</taxon>
        <taxon>Pucciniales</taxon>
        <taxon>Pucciniaceae</taxon>
        <taxon>Puccinia</taxon>
    </lineage>
</organism>
<dbReference type="VEuPathDB" id="FungiDB:VP01_1361g2"/>
<dbReference type="STRING" id="27349.A0A0L6VM24"/>
<dbReference type="AlphaFoldDB" id="A0A0L6VM24"/>
<accession>A0A0L6VM24</accession>
<dbReference type="InterPro" id="IPR036895">
    <property type="entry name" value="Uracil-DNA_glycosylase-like_sf"/>
</dbReference>
<protein>
    <submittedName>
        <fullName evidence="1">Uncharacterized protein</fullName>
    </submittedName>
</protein>
<name>A0A0L6VM24_9BASI</name>
<proteinExistence type="predicted"/>
<sequence length="293" mass="33018">MFAQCNRAATSKKRQDMRSWVKKKDRTVSQIVRMISPNPSITDICLISRMKGGRKIWKQPRLTKGRWQEEEVKPVCKKEGSCFLSIHNVSDGFSELEWGFQPELFPLELPLHGIHSSWLEHLKPATTINLAGNPLTSKLKSLLQPTISTVGLTSSSSCLVPQLSILTAQYNLSSCLWCNPIRQSSFFFVLETRQNQYPDNFIRSKHGSLISWAQAGVLLLDIVQTARRDDETAHAKFGRQEFTRQVLQIVSWEGGSVYNDARADTLFQKGIVYVGWGSREIHAAGILPASSID</sequence>
<gene>
    <name evidence="1" type="ORF">VP01_1361g2</name>
</gene>
<dbReference type="SUPFAM" id="SSF52141">
    <property type="entry name" value="Uracil-DNA glycosylase-like"/>
    <property type="match status" value="1"/>
</dbReference>
<dbReference type="Gene3D" id="3.40.470.10">
    <property type="entry name" value="Uracil-DNA glycosylase-like domain"/>
    <property type="match status" value="1"/>
</dbReference>
<dbReference type="GO" id="GO:0005739">
    <property type="term" value="C:mitochondrion"/>
    <property type="evidence" value="ECO:0007669"/>
    <property type="project" value="TreeGrafter"/>
</dbReference>
<dbReference type="EMBL" id="LAVV01004021">
    <property type="protein sequence ID" value="KNZ61754.1"/>
    <property type="molecule type" value="Genomic_DNA"/>
</dbReference>
<reference evidence="1 2" key="1">
    <citation type="submission" date="2015-08" db="EMBL/GenBank/DDBJ databases">
        <title>Next Generation Sequencing and Analysis of the Genome of Puccinia sorghi L Schw, the Causal Agent of Maize Common Rust.</title>
        <authorList>
            <person name="Rochi L."/>
            <person name="Burguener G."/>
            <person name="Darino M."/>
            <person name="Turjanski A."/>
            <person name="Kreff E."/>
            <person name="Dieguez M.J."/>
            <person name="Sacco F."/>
        </authorList>
    </citation>
    <scope>NUCLEOTIDE SEQUENCE [LARGE SCALE GENOMIC DNA]</scope>
    <source>
        <strain evidence="1 2">RO10H11247</strain>
    </source>
</reference>
<comment type="caution">
    <text evidence="1">The sequence shown here is derived from an EMBL/GenBank/DDBJ whole genome shotgun (WGS) entry which is preliminary data.</text>
</comment>
<dbReference type="GO" id="GO:0097510">
    <property type="term" value="P:base-excision repair, AP site formation via deaminated base removal"/>
    <property type="evidence" value="ECO:0007669"/>
    <property type="project" value="TreeGrafter"/>
</dbReference>
<dbReference type="InterPro" id="IPR002043">
    <property type="entry name" value="UDG_fam1"/>
</dbReference>
<evidence type="ECO:0000313" key="2">
    <source>
        <dbReference type="Proteomes" id="UP000037035"/>
    </source>
</evidence>
<dbReference type="OrthoDB" id="10031947at2759"/>